<evidence type="ECO:0000313" key="6">
    <source>
        <dbReference type="Proteomes" id="UP000799428"/>
    </source>
</evidence>
<dbReference type="Pfam" id="PF00135">
    <property type="entry name" value="COesterase"/>
    <property type="match status" value="1"/>
</dbReference>
<name>A0A6G1JYG1_9PLEO</name>
<dbReference type="EMBL" id="MU005778">
    <property type="protein sequence ID" value="KAF2705649.1"/>
    <property type="molecule type" value="Genomic_DNA"/>
</dbReference>
<sequence>MALDWVREHIGDFGGDTDKITVFGQSAGAAHLIVHGSYVTSAGLMLGLSALAIKDVAVMSGTMRDHGVPSSKNPQSSISFRIFLRVQPVIPGCRMKSKHSDMCGSRHMLPSHSYGDTETAVTAFAREFDPGPSLGFWDARDFTNTSATVKKSMIWQSMQMEDATLRIL</sequence>
<comment type="similarity">
    <text evidence="1 3">Belongs to the type-B carboxylesterase/lipase family.</text>
</comment>
<dbReference type="PROSITE" id="PS00122">
    <property type="entry name" value="CARBOXYLESTERASE_B_1"/>
    <property type="match status" value="1"/>
</dbReference>
<dbReference type="GO" id="GO:0016787">
    <property type="term" value="F:hydrolase activity"/>
    <property type="evidence" value="ECO:0007669"/>
    <property type="project" value="UniProtKB-KW"/>
</dbReference>
<organism evidence="5 6">
    <name type="scientific">Pleomassaria siparia CBS 279.74</name>
    <dbReference type="NCBI Taxonomy" id="1314801"/>
    <lineage>
        <taxon>Eukaryota</taxon>
        <taxon>Fungi</taxon>
        <taxon>Dikarya</taxon>
        <taxon>Ascomycota</taxon>
        <taxon>Pezizomycotina</taxon>
        <taxon>Dothideomycetes</taxon>
        <taxon>Pleosporomycetidae</taxon>
        <taxon>Pleosporales</taxon>
        <taxon>Pleomassariaceae</taxon>
        <taxon>Pleomassaria</taxon>
    </lineage>
</organism>
<dbReference type="EC" id="3.1.1.-" evidence="3"/>
<accession>A0A6G1JYG1</accession>
<dbReference type="PANTHER" id="PTHR11559">
    <property type="entry name" value="CARBOXYLESTERASE"/>
    <property type="match status" value="1"/>
</dbReference>
<dbReference type="InterPro" id="IPR002018">
    <property type="entry name" value="CarbesteraseB"/>
</dbReference>
<evidence type="ECO:0000313" key="5">
    <source>
        <dbReference type="EMBL" id="KAF2705649.1"/>
    </source>
</evidence>
<dbReference type="InterPro" id="IPR050309">
    <property type="entry name" value="Type-B_Carboxylest/Lipase"/>
</dbReference>
<reference evidence="5" key="1">
    <citation type="journal article" date="2020" name="Stud. Mycol.">
        <title>101 Dothideomycetes genomes: a test case for predicting lifestyles and emergence of pathogens.</title>
        <authorList>
            <person name="Haridas S."/>
            <person name="Albert R."/>
            <person name="Binder M."/>
            <person name="Bloem J."/>
            <person name="Labutti K."/>
            <person name="Salamov A."/>
            <person name="Andreopoulos B."/>
            <person name="Baker S."/>
            <person name="Barry K."/>
            <person name="Bills G."/>
            <person name="Bluhm B."/>
            <person name="Cannon C."/>
            <person name="Castanera R."/>
            <person name="Culley D."/>
            <person name="Daum C."/>
            <person name="Ezra D."/>
            <person name="Gonzalez J."/>
            <person name="Henrissat B."/>
            <person name="Kuo A."/>
            <person name="Liang C."/>
            <person name="Lipzen A."/>
            <person name="Lutzoni F."/>
            <person name="Magnuson J."/>
            <person name="Mondo S."/>
            <person name="Nolan M."/>
            <person name="Ohm R."/>
            <person name="Pangilinan J."/>
            <person name="Park H.-J."/>
            <person name="Ramirez L."/>
            <person name="Alfaro M."/>
            <person name="Sun H."/>
            <person name="Tritt A."/>
            <person name="Yoshinaga Y."/>
            <person name="Zwiers L.-H."/>
            <person name="Turgeon B."/>
            <person name="Goodwin S."/>
            <person name="Spatafora J."/>
            <person name="Crous P."/>
            <person name="Grigoriev I."/>
        </authorList>
    </citation>
    <scope>NUCLEOTIDE SEQUENCE</scope>
    <source>
        <strain evidence="5">CBS 279.74</strain>
    </source>
</reference>
<dbReference type="Gene3D" id="3.40.50.1820">
    <property type="entry name" value="alpha/beta hydrolase"/>
    <property type="match status" value="1"/>
</dbReference>
<evidence type="ECO:0000256" key="3">
    <source>
        <dbReference type="RuleBase" id="RU361235"/>
    </source>
</evidence>
<evidence type="ECO:0000259" key="4">
    <source>
        <dbReference type="Pfam" id="PF00135"/>
    </source>
</evidence>
<dbReference type="Proteomes" id="UP000799428">
    <property type="component" value="Unassembled WGS sequence"/>
</dbReference>
<keyword evidence="2 3" id="KW-0378">Hydrolase</keyword>
<dbReference type="AlphaFoldDB" id="A0A6G1JYG1"/>
<dbReference type="InterPro" id="IPR019826">
    <property type="entry name" value="Carboxylesterase_B_AS"/>
</dbReference>
<proteinExistence type="inferred from homology"/>
<evidence type="ECO:0000256" key="2">
    <source>
        <dbReference type="ARBA" id="ARBA00022801"/>
    </source>
</evidence>
<protein>
    <recommendedName>
        <fullName evidence="3">Carboxylic ester hydrolase</fullName>
        <ecNumber evidence="3">3.1.1.-</ecNumber>
    </recommendedName>
</protein>
<dbReference type="SUPFAM" id="SSF53474">
    <property type="entry name" value="alpha/beta-Hydrolases"/>
    <property type="match status" value="1"/>
</dbReference>
<keyword evidence="6" id="KW-1185">Reference proteome</keyword>
<feature type="domain" description="Carboxylesterase type B" evidence="4">
    <location>
        <begin position="1"/>
        <end position="44"/>
    </location>
</feature>
<dbReference type="InterPro" id="IPR029058">
    <property type="entry name" value="AB_hydrolase_fold"/>
</dbReference>
<gene>
    <name evidence="5" type="ORF">K504DRAFT_506048</name>
</gene>
<evidence type="ECO:0000256" key="1">
    <source>
        <dbReference type="ARBA" id="ARBA00005964"/>
    </source>
</evidence>
<dbReference type="OrthoDB" id="4900271at2759"/>